<evidence type="ECO:0000313" key="1">
    <source>
        <dbReference type="EMBL" id="KAH7924496.1"/>
    </source>
</evidence>
<evidence type="ECO:0000313" key="2">
    <source>
        <dbReference type="Proteomes" id="UP000790709"/>
    </source>
</evidence>
<proteinExistence type="predicted"/>
<accession>A0ACB8BH03</accession>
<reference evidence="1" key="1">
    <citation type="journal article" date="2021" name="New Phytol.">
        <title>Evolutionary innovations through gain and loss of genes in the ectomycorrhizal Boletales.</title>
        <authorList>
            <person name="Wu G."/>
            <person name="Miyauchi S."/>
            <person name="Morin E."/>
            <person name="Kuo A."/>
            <person name="Drula E."/>
            <person name="Varga T."/>
            <person name="Kohler A."/>
            <person name="Feng B."/>
            <person name="Cao Y."/>
            <person name="Lipzen A."/>
            <person name="Daum C."/>
            <person name="Hundley H."/>
            <person name="Pangilinan J."/>
            <person name="Johnson J."/>
            <person name="Barry K."/>
            <person name="LaButti K."/>
            <person name="Ng V."/>
            <person name="Ahrendt S."/>
            <person name="Min B."/>
            <person name="Choi I.G."/>
            <person name="Park H."/>
            <person name="Plett J.M."/>
            <person name="Magnuson J."/>
            <person name="Spatafora J.W."/>
            <person name="Nagy L.G."/>
            <person name="Henrissat B."/>
            <person name="Grigoriev I.V."/>
            <person name="Yang Z.L."/>
            <person name="Xu J."/>
            <person name="Martin F.M."/>
        </authorList>
    </citation>
    <scope>NUCLEOTIDE SEQUENCE</scope>
    <source>
        <strain evidence="1">KUC20120723A-06</strain>
    </source>
</reference>
<name>A0ACB8BH03_9AGAM</name>
<comment type="caution">
    <text evidence="1">The sequence shown here is derived from an EMBL/GenBank/DDBJ whole genome shotgun (WGS) entry which is preliminary data.</text>
</comment>
<dbReference type="Proteomes" id="UP000790709">
    <property type="component" value="Unassembled WGS sequence"/>
</dbReference>
<gene>
    <name evidence="1" type="ORF">BV22DRAFT_1047445</name>
</gene>
<dbReference type="EMBL" id="MU266423">
    <property type="protein sequence ID" value="KAH7924496.1"/>
    <property type="molecule type" value="Genomic_DNA"/>
</dbReference>
<protein>
    <submittedName>
        <fullName evidence="1">Uncharacterized protein</fullName>
    </submittedName>
</protein>
<keyword evidence="2" id="KW-1185">Reference proteome</keyword>
<organism evidence="1 2">
    <name type="scientific">Leucogyrophana mollusca</name>
    <dbReference type="NCBI Taxonomy" id="85980"/>
    <lineage>
        <taxon>Eukaryota</taxon>
        <taxon>Fungi</taxon>
        <taxon>Dikarya</taxon>
        <taxon>Basidiomycota</taxon>
        <taxon>Agaricomycotina</taxon>
        <taxon>Agaricomycetes</taxon>
        <taxon>Agaricomycetidae</taxon>
        <taxon>Boletales</taxon>
        <taxon>Boletales incertae sedis</taxon>
        <taxon>Leucogyrophana</taxon>
    </lineage>
</organism>
<sequence length="192" mass="21502">MHALEKTARRSSSQRTPGVVHAALVVERFDFAMRSKLRTKGDSRRGWKHDGDSFFENGGAGTAFRLVSIKRSLEWSQSGTLPALHLIEEWGRRRPIGRRPDWVPEIHALAVLPWIWIVVMHALLPIIGPYSSPRPYPTHANDHVRQVRASKALKPFAFLVHVVETGVAHRGCPRVRADRRAAGAIASGLLFT</sequence>